<dbReference type="STRING" id="1419482.SAMN05444266_106164"/>
<name>A0A1M7FJA5_9BACT</name>
<protein>
    <submittedName>
        <fullName evidence="1">Uncharacterized protein</fullName>
    </submittedName>
</protein>
<dbReference type="AlphaFoldDB" id="A0A1M7FJA5"/>
<sequence length="66" mass="7755">MEKLKNADYCRIKNKSRVTLRLKFRKKSPERIAMESYSKVLAYIQKEEATEIDLMIASTKAFLLTL</sequence>
<dbReference type="EMBL" id="FRBL01000006">
    <property type="protein sequence ID" value="SHM04124.1"/>
    <property type="molecule type" value="Genomic_DNA"/>
</dbReference>
<keyword evidence="2" id="KW-1185">Reference proteome</keyword>
<accession>A0A1M7FJA5</accession>
<reference evidence="1 2" key="1">
    <citation type="submission" date="2016-11" db="EMBL/GenBank/DDBJ databases">
        <authorList>
            <person name="Jaros S."/>
            <person name="Januszkiewicz K."/>
            <person name="Wedrychowicz H."/>
        </authorList>
    </citation>
    <scope>NUCLEOTIDE SEQUENCE [LARGE SCALE GENOMIC DNA]</scope>
    <source>
        <strain evidence="1 2">DSM 27406</strain>
    </source>
</reference>
<organism evidence="1 2">
    <name type="scientific">Chitinophaga jiangningensis</name>
    <dbReference type="NCBI Taxonomy" id="1419482"/>
    <lineage>
        <taxon>Bacteria</taxon>
        <taxon>Pseudomonadati</taxon>
        <taxon>Bacteroidota</taxon>
        <taxon>Chitinophagia</taxon>
        <taxon>Chitinophagales</taxon>
        <taxon>Chitinophagaceae</taxon>
        <taxon>Chitinophaga</taxon>
    </lineage>
</organism>
<evidence type="ECO:0000313" key="2">
    <source>
        <dbReference type="Proteomes" id="UP000184420"/>
    </source>
</evidence>
<dbReference type="Proteomes" id="UP000184420">
    <property type="component" value="Unassembled WGS sequence"/>
</dbReference>
<evidence type="ECO:0000313" key="1">
    <source>
        <dbReference type="EMBL" id="SHM04124.1"/>
    </source>
</evidence>
<dbReference type="RefSeq" id="WP_073083135.1">
    <property type="nucleotide sequence ID" value="NZ_FRBL01000006.1"/>
</dbReference>
<proteinExistence type="predicted"/>
<gene>
    <name evidence="1" type="ORF">SAMN05444266_106164</name>
</gene>